<proteinExistence type="predicted"/>
<dbReference type="PANTHER" id="PTHR45623:SF11">
    <property type="entry name" value="KISMET, ISOFORM C"/>
    <property type="match status" value="1"/>
</dbReference>
<dbReference type="Gene3D" id="3.40.50.10810">
    <property type="entry name" value="Tandem AAA-ATPase domain"/>
    <property type="match status" value="1"/>
</dbReference>
<organism evidence="6 7">
    <name type="scientific">Emiliania huxleyi (strain CCMP1516)</name>
    <dbReference type="NCBI Taxonomy" id="280463"/>
    <lineage>
        <taxon>Eukaryota</taxon>
        <taxon>Haptista</taxon>
        <taxon>Haptophyta</taxon>
        <taxon>Prymnesiophyceae</taxon>
        <taxon>Isochrysidales</taxon>
        <taxon>Noelaerhabdaceae</taxon>
        <taxon>Emiliania</taxon>
    </lineage>
</organism>
<evidence type="ECO:0008006" key="8">
    <source>
        <dbReference type="Google" id="ProtNLM"/>
    </source>
</evidence>
<dbReference type="GO" id="GO:0000785">
    <property type="term" value="C:chromatin"/>
    <property type="evidence" value="ECO:0007669"/>
    <property type="project" value="TreeGrafter"/>
</dbReference>
<dbReference type="SMART" id="SM00490">
    <property type="entry name" value="HELICc"/>
    <property type="match status" value="1"/>
</dbReference>
<dbReference type="GO" id="GO:0042393">
    <property type="term" value="F:histone binding"/>
    <property type="evidence" value="ECO:0007669"/>
    <property type="project" value="TreeGrafter"/>
</dbReference>
<keyword evidence="7" id="KW-1185">Reference proteome</keyword>
<dbReference type="GO" id="GO:0005524">
    <property type="term" value="F:ATP binding"/>
    <property type="evidence" value="ECO:0007669"/>
    <property type="project" value="InterPro"/>
</dbReference>
<feature type="domain" description="Helicase ATP-binding" evidence="4">
    <location>
        <begin position="1"/>
        <end position="47"/>
    </location>
</feature>
<accession>A0A0D3J0M2</accession>
<name>A0A0D3J0M2_EMIH1</name>
<dbReference type="InterPro" id="IPR049730">
    <property type="entry name" value="SNF2/RAD54-like_C"/>
</dbReference>
<dbReference type="eggNOG" id="KOG0384">
    <property type="taxonomic scope" value="Eukaryota"/>
</dbReference>
<dbReference type="PROSITE" id="PS51194">
    <property type="entry name" value="HELICASE_CTER"/>
    <property type="match status" value="1"/>
</dbReference>
<dbReference type="PANTHER" id="PTHR45623">
    <property type="entry name" value="CHROMODOMAIN-HELICASE-DNA-BINDING PROTEIN 3-RELATED-RELATED"/>
    <property type="match status" value="1"/>
</dbReference>
<feature type="domain" description="Helicase C-terminal" evidence="5">
    <location>
        <begin position="174"/>
        <end position="319"/>
    </location>
</feature>
<dbReference type="PROSITE" id="PS51192">
    <property type="entry name" value="HELICASE_ATP_BIND_1"/>
    <property type="match status" value="1"/>
</dbReference>
<dbReference type="InterPro" id="IPR027417">
    <property type="entry name" value="P-loop_NTPase"/>
</dbReference>
<dbReference type="KEGG" id="ehx:EMIHUDRAFT_75883"/>
<dbReference type="Pfam" id="PF00176">
    <property type="entry name" value="SNF2-rel_dom"/>
    <property type="match status" value="1"/>
</dbReference>
<dbReference type="PaxDb" id="2903-EOD17057"/>
<dbReference type="RefSeq" id="XP_005780739.1">
    <property type="nucleotide sequence ID" value="XM_005780682.1"/>
</dbReference>
<dbReference type="AlphaFoldDB" id="A0A0D3J0M2"/>
<evidence type="ECO:0000259" key="4">
    <source>
        <dbReference type="PROSITE" id="PS51192"/>
    </source>
</evidence>
<dbReference type="EnsemblProtists" id="EOD28310">
    <property type="protein sequence ID" value="EOD28310"/>
    <property type="gene ID" value="EMIHUDRAFT_42512"/>
</dbReference>
<reference evidence="7" key="1">
    <citation type="journal article" date="2013" name="Nature">
        <title>Pan genome of the phytoplankton Emiliania underpins its global distribution.</title>
        <authorList>
            <person name="Read B.A."/>
            <person name="Kegel J."/>
            <person name="Klute M.J."/>
            <person name="Kuo A."/>
            <person name="Lefebvre S.C."/>
            <person name="Maumus F."/>
            <person name="Mayer C."/>
            <person name="Miller J."/>
            <person name="Monier A."/>
            <person name="Salamov A."/>
            <person name="Young J."/>
            <person name="Aguilar M."/>
            <person name="Claverie J.M."/>
            <person name="Frickenhaus S."/>
            <person name="Gonzalez K."/>
            <person name="Herman E.K."/>
            <person name="Lin Y.C."/>
            <person name="Napier J."/>
            <person name="Ogata H."/>
            <person name="Sarno A.F."/>
            <person name="Shmutz J."/>
            <person name="Schroeder D."/>
            <person name="de Vargas C."/>
            <person name="Verret F."/>
            <person name="von Dassow P."/>
            <person name="Valentin K."/>
            <person name="Van de Peer Y."/>
            <person name="Wheeler G."/>
            <person name="Dacks J.B."/>
            <person name="Delwiche C.F."/>
            <person name="Dyhrman S.T."/>
            <person name="Glockner G."/>
            <person name="John U."/>
            <person name="Richards T."/>
            <person name="Worden A.Z."/>
            <person name="Zhang X."/>
            <person name="Grigoriev I.V."/>
            <person name="Allen A.E."/>
            <person name="Bidle K."/>
            <person name="Borodovsky M."/>
            <person name="Bowler C."/>
            <person name="Brownlee C."/>
            <person name="Cock J.M."/>
            <person name="Elias M."/>
            <person name="Gladyshev V.N."/>
            <person name="Groth M."/>
            <person name="Guda C."/>
            <person name="Hadaegh A."/>
            <person name="Iglesias-Rodriguez M.D."/>
            <person name="Jenkins J."/>
            <person name="Jones B.M."/>
            <person name="Lawson T."/>
            <person name="Leese F."/>
            <person name="Lindquist E."/>
            <person name="Lobanov A."/>
            <person name="Lomsadze A."/>
            <person name="Malik S.B."/>
            <person name="Marsh M.E."/>
            <person name="Mackinder L."/>
            <person name="Mock T."/>
            <person name="Mueller-Roeber B."/>
            <person name="Pagarete A."/>
            <person name="Parker M."/>
            <person name="Probert I."/>
            <person name="Quesneville H."/>
            <person name="Raines C."/>
            <person name="Rensing S.A."/>
            <person name="Riano-Pachon D.M."/>
            <person name="Richier S."/>
            <person name="Rokitta S."/>
            <person name="Shiraiwa Y."/>
            <person name="Soanes D.M."/>
            <person name="van der Giezen M."/>
            <person name="Wahlund T.M."/>
            <person name="Williams B."/>
            <person name="Wilson W."/>
            <person name="Wolfe G."/>
            <person name="Wurch L.L."/>
        </authorList>
    </citation>
    <scope>NUCLEOTIDE SEQUENCE</scope>
</reference>
<dbReference type="KEGG" id="ehx:EMIHUDRAFT_42512"/>
<dbReference type="GO" id="GO:0016887">
    <property type="term" value="F:ATP hydrolysis activity"/>
    <property type="evidence" value="ECO:0007669"/>
    <property type="project" value="TreeGrafter"/>
</dbReference>
<evidence type="ECO:0000256" key="1">
    <source>
        <dbReference type="ARBA" id="ARBA00004123"/>
    </source>
</evidence>
<dbReference type="GeneID" id="17273896"/>
<dbReference type="CDD" id="cd18793">
    <property type="entry name" value="SF2_C_SNF"/>
    <property type="match status" value="1"/>
</dbReference>
<dbReference type="OMA" id="ITCELVE"/>
<dbReference type="GO" id="GO:0140658">
    <property type="term" value="F:ATP-dependent chromatin remodeler activity"/>
    <property type="evidence" value="ECO:0007669"/>
    <property type="project" value="TreeGrafter"/>
</dbReference>
<sequence length="319" mass="36030">HRLKNRGSRASEALRSLCAPHKLLLTGTPLQNHVGELWAMLNVLDPARFDDADRFLASYGDLQSAEQVRALTELLRPYLLRRTKRDVDLGLVPMEETLLHVEITAYQKTCYRAILEQNRSLLLRGADARTGPSFLNMHMQLRHVCNHPFLLRGVVQAEGLEAASDAEYAERLVLLDKLLPSLRAQGHRVLLFSQFRMLLDLLEDYVAHRGFSHERLDGGVTGERRQAAIDRFCAPGSNTFLFLLGTKAGGVGINLTAADTVILFDPDWNPQNDVQAQARCHRIGQTKPVRVYRLVTRDTYEDQLYRSANKKLGLEQAII</sequence>
<dbReference type="EnsemblProtists" id="EOD17057">
    <property type="protein sequence ID" value="EOD17057"/>
    <property type="gene ID" value="EMIHUDRAFT_75883"/>
</dbReference>
<keyword evidence="2" id="KW-0378">Hydrolase</keyword>
<dbReference type="HOGENOM" id="CLU_000315_17_11_1"/>
<dbReference type="InterPro" id="IPR038718">
    <property type="entry name" value="SNF2-like_sf"/>
</dbReference>
<dbReference type="InterPro" id="IPR000330">
    <property type="entry name" value="SNF2_N"/>
</dbReference>
<dbReference type="InterPro" id="IPR014001">
    <property type="entry name" value="Helicase_ATP-bd"/>
</dbReference>
<dbReference type="GeneID" id="17263204"/>
<dbReference type="Proteomes" id="UP000013827">
    <property type="component" value="Unassembled WGS sequence"/>
</dbReference>
<evidence type="ECO:0000313" key="6">
    <source>
        <dbReference type="EnsemblProtists" id="EOD17057"/>
    </source>
</evidence>
<dbReference type="GO" id="GO:0005634">
    <property type="term" value="C:nucleus"/>
    <property type="evidence" value="ECO:0007669"/>
    <property type="project" value="UniProtKB-SubCell"/>
</dbReference>
<dbReference type="SUPFAM" id="SSF52540">
    <property type="entry name" value="P-loop containing nucleoside triphosphate hydrolases"/>
    <property type="match status" value="2"/>
</dbReference>
<reference evidence="6" key="2">
    <citation type="submission" date="2024-10" db="UniProtKB">
        <authorList>
            <consortium name="EnsemblProtists"/>
        </authorList>
    </citation>
    <scope>IDENTIFICATION</scope>
</reference>
<evidence type="ECO:0000256" key="3">
    <source>
        <dbReference type="ARBA" id="ARBA00023242"/>
    </source>
</evidence>
<dbReference type="GO" id="GO:0003677">
    <property type="term" value="F:DNA binding"/>
    <property type="evidence" value="ECO:0007669"/>
    <property type="project" value="TreeGrafter"/>
</dbReference>
<evidence type="ECO:0000259" key="5">
    <source>
        <dbReference type="PROSITE" id="PS51194"/>
    </source>
</evidence>
<evidence type="ECO:0000313" key="7">
    <source>
        <dbReference type="Proteomes" id="UP000013827"/>
    </source>
</evidence>
<evidence type="ECO:0000256" key="2">
    <source>
        <dbReference type="ARBA" id="ARBA00022801"/>
    </source>
</evidence>
<protein>
    <recommendedName>
        <fullName evidence="8">Helicase C-terminal domain-containing protein</fullName>
    </recommendedName>
</protein>
<dbReference type="GO" id="GO:0003682">
    <property type="term" value="F:chromatin binding"/>
    <property type="evidence" value="ECO:0007669"/>
    <property type="project" value="TreeGrafter"/>
</dbReference>
<dbReference type="Pfam" id="PF00271">
    <property type="entry name" value="Helicase_C"/>
    <property type="match status" value="1"/>
</dbReference>
<dbReference type="Gene3D" id="3.40.50.300">
    <property type="entry name" value="P-loop containing nucleotide triphosphate hydrolases"/>
    <property type="match status" value="1"/>
</dbReference>
<dbReference type="RefSeq" id="XP_005769486.1">
    <property type="nucleotide sequence ID" value="XM_005769429.1"/>
</dbReference>
<keyword evidence="3" id="KW-0539">Nucleus</keyword>
<dbReference type="STRING" id="2903.R1ENS4"/>
<dbReference type="InterPro" id="IPR001650">
    <property type="entry name" value="Helicase_C-like"/>
</dbReference>
<comment type="subcellular location">
    <subcellularLocation>
        <location evidence="1">Nucleus</location>
    </subcellularLocation>
</comment>